<keyword evidence="4" id="KW-0812">Transmembrane</keyword>
<dbReference type="Pfam" id="PF03349">
    <property type="entry name" value="Toluene_X"/>
    <property type="match status" value="1"/>
</dbReference>
<name>A0ABZ3HBH4_9BACT</name>
<gene>
    <name evidence="9" type="ORF">WCY31_12440</name>
</gene>
<keyword evidence="3" id="KW-1134">Transmembrane beta strand</keyword>
<keyword evidence="10" id="KW-1185">Reference proteome</keyword>
<dbReference type="Proteomes" id="UP001447842">
    <property type="component" value="Chromosome"/>
</dbReference>
<dbReference type="PANTHER" id="PTHR35093:SF8">
    <property type="entry name" value="OUTER MEMBRANE PROTEIN NMB0088-RELATED"/>
    <property type="match status" value="1"/>
</dbReference>
<keyword evidence="5 8" id="KW-0732">Signal</keyword>
<evidence type="ECO:0000256" key="7">
    <source>
        <dbReference type="ARBA" id="ARBA00023237"/>
    </source>
</evidence>
<dbReference type="SUPFAM" id="SSF56935">
    <property type="entry name" value="Porins"/>
    <property type="match status" value="1"/>
</dbReference>
<protein>
    <submittedName>
        <fullName evidence="9">Outer membrane protein transport protein</fullName>
    </submittedName>
</protein>
<evidence type="ECO:0000313" key="10">
    <source>
        <dbReference type="Proteomes" id="UP001447842"/>
    </source>
</evidence>
<comment type="similarity">
    <text evidence="2">Belongs to the OmpP1/FadL family.</text>
</comment>
<evidence type="ECO:0000313" key="9">
    <source>
        <dbReference type="EMBL" id="XAU15036.1"/>
    </source>
</evidence>
<accession>A0ABZ3HBH4</accession>
<keyword evidence="7" id="KW-0998">Cell outer membrane</keyword>
<feature type="chain" id="PRO_5046135449" evidence="8">
    <location>
        <begin position="23"/>
        <end position="403"/>
    </location>
</feature>
<organism evidence="9 10">
    <name type="scientific">Sulfurimonas diazotrophicus</name>
    <dbReference type="NCBI Taxonomy" id="3131939"/>
    <lineage>
        <taxon>Bacteria</taxon>
        <taxon>Pseudomonadati</taxon>
        <taxon>Campylobacterota</taxon>
        <taxon>Epsilonproteobacteria</taxon>
        <taxon>Campylobacterales</taxon>
        <taxon>Sulfurimonadaceae</taxon>
        <taxon>Sulfurimonas</taxon>
    </lineage>
</organism>
<feature type="signal peptide" evidence="8">
    <location>
        <begin position="1"/>
        <end position="22"/>
    </location>
</feature>
<reference evidence="9 10" key="1">
    <citation type="submission" date="2024-03" db="EMBL/GenBank/DDBJ databases">
        <title>Sulfurimonas sp. HSL3-1.</title>
        <authorList>
            <person name="Wang S."/>
        </authorList>
    </citation>
    <scope>NUCLEOTIDE SEQUENCE [LARGE SCALE GENOMIC DNA]</scope>
    <source>
        <strain evidence="9 10">HSL3-1</strain>
    </source>
</reference>
<evidence type="ECO:0000256" key="5">
    <source>
        <dbReference type="ARBA" id="ARBA00022729"/>
    </source>
</evidence>
<evidence type="ECO:0000256" key="2">
    <source>
        <dbReference type="ARBA" id="ARBA00008163"/>
    </source>
</evidence>
<evidence type="ECO:0000256" key="6">
    <source>
        <dbReference type="ARBA" id="ARBA00023136"/>
    </source>
</evidence>
<evidence type="ECO:0000256" key="8">
    <source>
        <dbReference type="SAM" id="SignalP"/>
    </source>
</evidence>
<comment type="subcellular location">
    <subcellularLocation>
        <location evidence="1">Cell outer membrane</location>
        <topology evidence="1">Multi-pass membrane protein</topology>
    </subcellularLocation>
</comment>
<dbReference type="PANTHER" id="PTHR35093">
    <property type="entry name" value="OUTER MEMBRANE PROTEIN NMB0088-RELATED"/>
    <property type="match status" value="1"/>
</dbReference>
<dbReference type="InterPro" id="IPR005017">
    <property type="entry name" value="OMPP1/FadL/TodX"/>
</dbReference>
<dbReference type="RefSeq" id="WP_345970103.1">
    <property type="nucleotide sequence ID" value="NZ_CP147920.1"/>
</dbReference>
<keyword evidence="6" id="KW-0472">Membrane</keyword>
<evidence type="ECO:0000256" key="1">
    <source>
        <dbReference type="ARBA" id="ARBA00004571"/>
    </source>
</evidence>
<dbReference type="Gene3D" id="2.40.160.60">
    <property type="entry name" value="Outer membrane protein transport protein (OMPP1/FadL/TodX)"/>
    <property type="match status" value="1"/>
</dbReference>
<dbReference type="EMBL" id="CP147920">
    <property type="protein sequence ID" value="XAU15036.1"/>
    <property type="molecule type" value="Genomic_DNA"/>
</dbReference>
<evidence type="ECO:0000256" key="3">
    <source>
        <dbReference type="ARBA" id="ARBA00022452"/>
    </source>
</evidence>
<proteinExistence type="inferred from homology"/>
<sequence>MTRTIKLAVAAAMALGATSAFATNGDHLIGLGAKSRSMGGVSIGMPFGAESGINNPALLSSVKGTEISFGGTLFMPNVKYNANDGNGIQDSAADLNVIPEVSVGNKVGEHFYWGIGIWGTAGMGTDYRSENSQSTMNMVTALQLMQLGVPVAYEMNGLSVGFTPILQYGALDINYNAMGTTVGEGLAQDLKFTYNFGLSYNVGALTLGAVYRAEIPMKYKGQISGATGPFAGLGILPAPFGDELTQPAEIGVGFSFKITRDNTIAFDYKQVKWGDAKGYKDFNWKNTDVFAVGYQFEIDGYALRAGYNHGTQPIKEADGTTQAGAAINVFNLLGFPAVVEDHITAGASAPLTEQLSVDLALTYALETKVSFDTSALDGMGLTGPSNEVKHSQSGVTFQLTYDF</sequence>
<evidence type="ECO:0000256" key="4">
    <source>
        <dbReference type="ARBA" id="ARBA00022692"/>
    </source>
</evidence>